<dbReference type="Pfam" id="PF03601">
    <property type="entry name" value="Cons_hypoth698"/>
    <property type="match status" value="1"/>
</dbReference>
<feature type="transmembrane region" description="Helical" evidence="7">
    <location>
        <begin position="7"/>
        <end position="28"/>
    </location>
</feature>
<keyword evidence="5 7" id="KW-1133">Transmembrane helix</keyword>
<evidence type="ECO:0000256" key="2">
    <source>
        <dbReference type="ARBA" id="ARBA00007977"/>
    </source>
</evidence>
<evidence type="ECO:0000256" key="6">
    <source>
        <dbReference type="ARBA" id="ARBA00023136"/>
    </source>
</evidence>
<dbReference type="PANTHER" id="PTHR30106">
    <property type="entry name" value="INNER MEMBRANE PROTEIN YEIH-RELATED"/>
    <property type="match status" value="1"/>
</dbReference>
<evidence type="ECO:0000256" key="4">
    <source>
        <dbReference type="ARBA" id="ARBA00022692"/>
    </source>
</evidence>
<comment type="caution">
    <text evidence="8">The sequence shown here is derived from an EMBL/GenBank/DDBJ whole genome shotgun (WGS) entry which is preliminary data.</text>
</comment>
<organism evidence="8 9">
    <name type="scientific">Moraxella tetraodonis</name>
    <dbReference type="NCBI Taxonomy" id="2767221"/>
    <lineage>
        <taxon>Bacteria</taxon>
        <taxon>Pseudomonadati</taxon>
        <taxon>Pseudomonadota</taxon>
        <taxon>Gammaproteobacteria</taxon>
        <taxon>Moraxellales</taxon>
        <taxon>Moraxellaceae</taxon>
        <taxon>Moraxella</taxon>
    </lineage>
</organism>
<keyword evidence="9" id="KW-1185">Reference proteome</keyword>
<dbReference type="AlphaFoldDB" id="A0A9X2A585"/>
<evidence type="ECO:0000313" key="8">
    <source>
        <dbReference type="EMBL" id="MCG8148308.1"/>
    </source>
</evidence>
<keyword evidence="4 7" id="KW-0812">Transmembrane</keyword>
<dbReference type="GO" id="GO:0005886">
    <property type="term" value="C:plasma membrane"/>
    <property type="evidence" value="ECO:0007669"/>
    <property type="project" value="UniProtKB-SubCell"/>
</dbReference>
<dbReference type="InterPro" id="IPR018383">
    <property type="entry name" value="UPF0324_pro"/>
</dbReference>
<evidence type="ECO:0000313" key="9">
    <source>
        <dbReference type="Proteomes" id="UP001139238"/>
    </source>
</evidence>
<feature type="transmembrane region" description="Helical" evidence="7">
    <location>
        <begin position="48"/>
        <end position="67"/>
    </location>
</feature>
<name>A0A9X2A585_9GAMM</name>
<gene>
    <name evidence="8" type="ORF">H9W84_09220</name>
</gene>
<dbReference type="RefSeq" id="WP_239743189.1">
    <property type="nucleotide sequence ID" value="NZ_JACSYB010000001.1"/>
</dbReference>
<evidence type="ECO:0000256" key="3">
    <source>
        <dbReference type="ARBA" id="ARBA00022475"/>
    </source>
</evidence>
<protein>
    <submittedName>
        <fullName evidence="8">YeiH family protein</fullName>
    </submittedName>
</protein>
<feature type="transmembrane region" description="Helical" evidence="7">
    <location>
        <begin position="74"/>
        <end position="92"/>
    </location>
</feature>
<evidence type="ECO:0000256" key="5">
    <source>
        <dbReference type="ARBA" id="ARBA00022989"/>
    </source>
</evidence>
<keyword evidence="6 7" id="KW-0472">Membrane</keyword>
<evidence type="ECO:0000256" key="7">
    <source>
        <dbReference type="SAM" id="Phobius"/>
    </source>
</evidence>
<dbReference type="PANTHER" id="PTHR30106:SF1">
    <property type="entry name" value="UPF0324 MEMBRANE PROTEIN FN0533"/>
    <property type="match status" value="1"/>
</dbReference>
<comment type="similarity">
    <text evidence="2">Belongs to the UPF0324 family.</text>
</comment>
<comment type="subcellular location">
    <subcellularLocation>
        <location evidence="1">Cell membrane</location>
        <topology evidence="1">Multi-pass membrane protein</topology>
    </subcellularLocation>
</comment>
<dbReference type="EMBL" id="JACSYB010000001">
    <property type="protein sequence ID" value="MCG8148308.1"/>
    <property type="molecule type" value="Genomic_DNA"/>
</dbReference>
<evidence type="ECO:0000256" key="1">
    <source>
        <dbReference type="ARBA" id="ARBA00004651"/>
    </source>
</evidence>
<dbReference type="Proteomes" id="UP001139238">
    <property type="component" value="Unassembled WGS sequence"/>
</dbReference>
<reference evidence="8" key="1">
    <citation type="submission" date="2021-08" db="EMBL/GenBank/DDBJ databases">
        <title>Complete genome sequence of Moraxella sp strain PS-22.</title>
        <authorList>
            <person name="Das S.K."/>
        </authorList>
    </citation>
    <scope>NUCLEOTIDE SEQUENCE</scope>
    <source>
        <strain evidence="8">PS-22</strain>
    </source>
</reference>
<proteinExistence type="inferred from homology"/>
<sequence>MGYQRRFPKFIIGFFIASIITTLFVLIAPNAEAFNKQALGLIKDYRGWFFTLTFLSIGMTTRFKALASVGIKPVLAFTAGVLVNLPLGYWLSNHVFANYWINL</sequence>
<keyword evidence="3" id="KW-1003">Cell membrane</keyword>
<accession>A0A9X2A585</accession>